<evidence type="ECO:0000256" key="3">
    <source>
        <dbReference type="ARBA" id="ARBA00022664"/>
    </source>
</evidence>
<feature type="domain" description="Pre-mRNA polyadenylation factor Fip1" evidence="6">
    <location>
        <begin position="46"/>
        <end position="88"/>
    </location>
</feature>
<name>S7WAM7_SPRLO</name>
<dbReference type="EMBL" id="ATCN01000064">
    <property type="protein sequence ID" value="EPR79956.1"/>
    <property type="molecule type" value="Genomic_DNA"/>
</dbReference>
<dbReference type="InParanoid" id="S7WAM7"/>
<feature type="region of interest" description="Disordered" evidence="5">
    <location>
        <begin position="1"/>
        <end position="20"/>
    </location>
</feature>
<dbReference type="InterPro" id="IPR007854">
    <property type="entry name" value="Fip1_dom"/>
</dbReference>
<evidence type="ECO:0000256" key="4">
    <source>
        <dbReference type="ARBA" id="ARBA00023242"/>
    </source>
</evidence>
<sequence length="162" mass="20397">MENKDFIVDLDESSSSSSNLQVIVEDQKPVQAIPQMPMIDGTKLFDFEIDNLEDKPWRKPGADITDYFNYGFDEVTWKLYCAKQKNIREEFKDYRSEKNRNDKEYDRRSRYYNRDYDRRDDRDHRRWEDKRYDRRDDRDYYKREDRRYDRRDDRDFKRGYRD</sequence>
<dbReference type="STRING" id="1358809.S7WAM7"/>
<dbReference type="AlphaFoldDB" id="S7WAM7"/>
<evidence type="ECO:0000313" key="8">
    <source>
        <dbReference type="Proteomes" id="UP000014978"/>
    </source>
</evidence>
<evidence type="ECO:0000313" key="7">
    <source>
        <dbReference type="EMBL" id="EPR79956.1"/>
    </source>
</evidence>
<dbReference type="InterPro" id="IPR051187">
    <property type="entry name" value="Pre-mRNA_3'-end_processing_reg"/>
</dbReference>
<accession>S7WAM7</accession>
<dbReference type="Pfam" id="PF05182">
    <property type="entry name" value="Fip1"/>
    <property type="match status" value="1"/>
</dbReference>
<keyword evidence="3" id="KW-0507">mRNA processing</keyword>
<dbReference type="OMA" id="CQMQKER"/>
<evidence type="ECO:0000256" key="2">
    <source>
        <dbReference type="ARBA" id="ARBA00007459"/>
    </source>
</evidence>
<evidence type="ECO:0000259" key="6">
    <source>
        <dbReference type="Pfam" id="PF05182"/>
    </source>
</evidence>
<proteinExistence type="inferred from homology"/>
<evidence type="ECO:0000256" key="1">
    <source>
        <dbReference type="ARBA" id="ARBA00004123"/>
    </source>
</evidence>
<gene>
    <name evidence="7" type="ORF">SLOPH_1479</name>
</gene>
<evidence type="ECO:0000256" key="5">
    <source>
        <dbReference type="SAM" id="MobiDB-lite"/>
    </source>
</evidence>
<reference evidence="8" key="1">
    <citation type="journal article" date="2013" name="PLoS Genet.">
        <title>The genome of Spraguea lophii and the basis of host-microsporidian interactions.</title>
        <authorList>
            <person name="Campbell S.E."/>
            <person name="Williams T.A."/>
            <person name="Yousuf A."/>
            <person name="Soanes D.M."/>
            <person name="Paszkiewicz K.H."/>
            <person name="Williams B.A.P."/>
        </authorList>
    </citation>
    <scope>NUCLEOTIDE SEQUENCE [LARGE SCALE GENOMIC DNA]</scope>
    <source>
        <strain evidence="8">42_110</strain>
    </source>
</reference>
<comment type="similarity">
    <text evidence="2">Belongs to the FIP1 family.</text>
</comment>
<dbReference type="PANTHER" id="PTHR13484:SF0">
    <property type="entry name" value="PRE-MRNA 3'-END-PROCESSING FACTOR FIP1"/>
    <property type="match status" value="1"/>
</dbReference>
<organism evidence="7 8">
    <name type="scientific">Spraguea lophii (strain 42_110)</name>
    <name type="common">Microsporidian parasite</name>
    <dbReference type="NCBI Taxonomy" id="1358809"/>
    <lineage>
        <taxon>Eukaryota</taxon>
        <taxon>Fungi</taxon>
        <taxon>Fungi incertae sedis</taxon>
        <taxon>Microsporidia</taxon>
        <taxon>Spragueidae</taxon>
        <taxon>Spraguea</taxon>
    </lineage>
</organism>
<dbReference type="HOGENOM" id="CLU_156758_0_0_1"/>
<protein>
    <submittedName>
        <fullName evidence="7">Pre-mRNA polyadenylation factor fip1</fullName>
    </submittedName>
</protein>
<dbReference type="GO" id="GO:0006397">
    <property type="term" value="P:mRNA processing"/>
    <property type="evidence" value="ECO:0007669"/>
    <property type="project" value="UniProtKB-KW"/>
</dbReference>
<dbReference type="VEuPathDB" id="MicrosporidiaDB:SLOPH_1479"/>
<comment type="caution">
    <text evidence="7">The sequence shown here is derived from an EMBL/GenBank/DDBJ whole genome shotgun (WGS) entry which is preliminary data.</text>
</comment>
<comment type="subcellular location">
    <subcellularLocation>
        <location evidence="1">Nucleus</location>
    </subcellularLocation>
</comment>
<dbReference type="OrthoDB" id="1917198at2759"/>
<keyword evidence="4" id="KW-0539">Nucleus</keyword>
<keyword evidence="8" id="KW-1185">Reference proteome</keyword>
<dbReference type="PANTHER" id="PTHR13484">
    <property type="entry name" value="FIP1-LIKE 1 PROTEIN"/>
    <property type="match status" value="1"/>
</dbReference>
<dbReference type="Proteomes" id="UP000014978">
    <property type="component" value="Unassembled WGS sequence"/>
</dbReference>
<dbReference type="GO" id="GO:0005847">
    <property type="term" value="C:mRNA cleavage and polyadenylation specificity factor complex"/>
    <property type="evidence" value="ECO:0007669"/>
    <property type="project" value="TreeGrafter"/>
</dbReference>